<reference evidence="2" key="2">
    <citation type="submission" date="2021-04" db="EMBL/GenBank/DDBJ databases">
        <authorList>
            <person name="Gilroy R."/>
        </authorList>
    </citation>
    <scope>NUCLEOTIDE SEQUENCE</scope>
    <source>
        <strain evidence="2">CHK171-505</strain>
    </source>
</reference>
<organism evidence="2 3">
    <name type="scientific">Candidatus Jeotgalibaca merdavium</name>
    <dbReference type="NCBI Taxonomy" id="2838627"/>
    <lineage>
        <taxon>Bacteria</taxon>
        <taxon>Bacillati</taxon>
        <taxon>Bacillota</taxon>
        <taxon>Bacilli</taxon>
        <taxon>Lactobacillales</taxon>
        <taxon>Carnobacteriaceae</taxon>
        <taxon>Jeotgalibaca</taxon>
    </lineage>
</organism>
<evidence type="ECO:0000313" key="2">
    <source>
        <dbReference type="EMBL" id="HJA89855.1"/>
    </source>
</evidence>
<reference evidence="2" key="1">
    <citation type="journal article" date="2021" name="PeerJ">
        <title>Extensive microbial diversity within the chicken gut microbiome revealed by metagenomics and culture.</title>
        <authorList>
            <person name="Gilroy R."/>
            <person name="Ravi A."/>
            <person name="Getino M."/>
            <person name="Pursley I."/>
            <person name="Horton D.L."/>
            <person name="Alikhan N.F."/>
            <person name="Baker D."/>
            <person name="Gharbi K."/>
            <person name="Hall N."/>
            <person name="Watson M."/>
            <person name="Adriaenssens E.M."/>
            <person name="Foster-Nyarko E."/>
            <person name="Jarju S."/>
            <person name="Secka A."/>
            <person name="Antonio M."/>
            <person name="Oren A."/>
            <person name="Chaudhuri R.R."/>
            <person name="La Ragione R."/>
            <person name="Hildebrand F."/>
            <person name="Pallen M.J."/>
        </authorList>
    </citation>
    <scope>NUCLEOTIDE SEQUENCE</scope>
    <source>
        <strain evidence="2">CHK171-505</strain>
    </source>
</reference>
<dbReference type="PROSITE" id="PS51257">
    <property type="entry name" value="PROKAR_LIPOPROTEIN"/>
    <property type="match status" value="1"/>
</dbReference>
<evidence type="ECO:0000256" key="1">
    <source>
        <dbReference type="SAM" id="SignalP"/>
    </source>
</evidence>
<evidence type="ECO:0008006" key="4">
    <source>
        <dbReference type="Google" id="ProtNLM"/>
    </source>
</evidence>
<comment type="caution">
    <text evidence="2">The sequence shown here is derived from an EMBL/GenBank/DDBJ whole genome shotgun (WGS) entry which is preliminary data.</text>
</comment>
<accession>A0A9D2HYT2</accession>
<keyword evidence="1" id="KW-0732">Signal</keyword>
<proteinExistence type="predicted"/>
<feature type="chain" id="PRO_5039411303" description="Lipoprotein" evidence="1">
    <location>
        <begin position="20"/>
        <end position="142"/>
    </location>
</feature>
<protein>
    <recommendedName>
        <fullName evidence="4">Lipoprotein</fullName>
    </recommendedName>
</protein>
<gene>
    <name evidence="2" type="ORF">H9948_03600</name>
</gene>
<dbReference type="Proteomes" id="UP000886856">
    <property type="component" value="Unassembled WGS sequence"/>
</dbReference>
<dbReference type="AlphaFoldDB" id="A0A9D2HYT2"/>
<name>A0A9D2HYT2_9LACT</name>
<dbReference type="EMBL" id="DWYW01000076">
    <property type="protein sequence ID" value="HJA89855.1"/>
    <property type="molecule type" value="Genomic_DNA"/>
</dbReference>
<sequence>MKKIILSLFVVFFLSGCNAKDSQTENNDLTSEAVSMESESSVKTILYSGTVIDSGVTNEKGLFVSNLKPKDETKAASFDEVILLTEDVNLLDQQTGDAVALSDIKEGDTVNVTLIEHAPTTMSIPPQIPGMGIVKIERMSEK</sequence>
<feature type="signal peptide" evidence="1">
    <location>
        <begin position="1"/>
        <end position="19"/>
    </location>
</feature>
<evidence type="ECO:0000313" key="3">
    <source>
        <dbReference type="Proteomes" id="UP000886856"/>
    </source>
</evidence>